<keyword evidence="8 13" id="KW-0560">Oxidoreductase</keyword>
<evidence type="ECO:0000313" key="16">
    <source>
        <dbReference type="Proteomes" id="UP000694941"/>
    </source>
</evidence>
<evidence type="ECO:0000256" key="12">
    <source>
        <dbReference type="ARBA" id="ARBA00023160"/>
    </source>
</evidence>
<evidence type="ECO:0000256" key="8">
    <source>
        <dbReference type="ARBA" id="ARBA00023002"/>
    </source>
</evidence>
<dbReference type="GeneID" id="106458027"/>
<comment type="subcellular location">
    <subcellularLocation>
        <location evidence="1">Membrane</location>
        <topology evidence="1">Multi-pass membrane protein</topology>
    </subcellularLocation>
</comment>
<dbReference type="Pfam" id="PF00487">
    <property type="entry name" value="FA_desaturase"/>
    <property type="match status" value="1"/>
</dbReference>
<feature type="domain" description="Fatty acid desaturase" evidence="15">
    <location>
        <begin position="53"/>
        <end position="262"/>
    </location>
</feature>
<keyword evidence="16" id="KW-1185">Reference proteome</keyword>
<keyword evidence="10" id="KW-0443">Lipid metabolism</keyword>
<accession>A0ABM1B1K0</accession>
<evidence type="ECO:0000256" key="9">
    <source>
        <dbReference type="ARBA" id="ARBA00023004"/>
    </source>
</evidence>
<dbReference type="PANTHER" id="PTHR11351">
    <property type="entry name" value="ACYL-COA DESATURASE"/>
    <property type="match status" value="1"/>
</dbReference>
<keyword evidence="3 13" id="KW-0444">Lipid biosynthesis</keyword>
<evidence type="ECO:0000259" key="15">
    <source>
        <dbReference type="Pfam" id="PF00487"/>
    </source>
</evidence>
<evidence type="ECO:0000256" key="7">
    <source>
        <dbReference type="ARBA" id="ARBA00022989"/>
    </source>
</evidence>
<gene>
    <name evidence="17" type="primary">LOC106458027</name>
</gene>
<keyword evidence="6" id="KW-0276">Fatty acid metabolism</keyword>
<keyword evidence="5" id="KW-0479">Metal-binding</keyword>
<evidence type="ECO:0000256" key="14">
    <source>
        <dbReference type="SAM" id="Phobius"/>
    </source>
</evidence>
<evidence type="ECO:0000256" key="1">
    <source>
        <dbReference type="ARBA" id="ARBA00004141"/>
    </source>
</evidence>
<feature type="transmembrane region" description="Helical" evidence="14">
    <location>
        <begin position="199"/>
        <end position="220"/>
    </location>
</feature>
<evidence type="ECO:0000313" key="17">
    <source>
        <dbReference type="RefSeq" id="XP_013772930.1"/>
    </source>
</evidence>
<feature type="transmembrane region" description="Helical" evidence="14">
    <location>
        <begin position="27"/>
        <end position="50"/>
    </location>
</feature>
<evidence type="ECO:0000256" key="4">
    <source>
        <dbReference type="ARBA" id="ARBA00022692"/>
    </source>
</evidence>
<protein>
    <submittedName>
        <fullName evidence="17">Acyl-CoA desaturase-like</fullName>
    </submittedName>
</protein>
<name>A0ABM1B1K0_LIMPO</name>
<evidence type="ECO:0000256" key="10">
    <source>
        <dbReference type="ARBA" id="ARBA00023098"/>
    </source>
</evidence>
<keyword evidence="4 13" id="KW-0812">Transmembrane</keyword>
<keyword evidence="11 14" id="KW-0472">Membrane</keyword>
<feature type="transmembrane region" description="Helical" evidence="14">
    <location>
        <begin position="56"/>
        <end position="79"/>
    </location>
</feature>
<dbReference type="InterPro" id="IPR001522">
    <property type="entry name" value="FADS-1_CS"/>
</dbReference>
<dbReference type="RefSeq" id="XP_013772930.1">
    <property type="nucleotide sequence ID" value="XM_013917476.2"/>
</dbReference>
<comment type="cofactor">
    <cofactor evidence="13">
        <name>Fe(2+)</name>
        <dbReference type="ChEBI" id="CHEBI:29033"/>
    </cofactor>
</comment>
<dbReference type="PRINTS" id="PR00075">
    <property type="entry name" value="FACDDSATRASE"/>
</dbReference>
<feature type="transmembrane region" description="Helical" evidence="14">
    <location>
        <begin position="173"/>
        <end position="193"/>
    </location>
</feature>
<dbReference type="PROSITE" id="PS00476">
    <property type="entry name" value="FATTY_ACID_DESATUR_1"/>
    <property type="match status" value="1"/>
</dbReference>
<dbReference type="InterPro" id="IPR015876">
    <property type="entry name" value="Acyl-CoA_DS"/>
</dbReference>
<evidence type="ECO:0000256" key="13">
    <source>
        <dbReference type="RuleBase" id="RU000581"/>
    </source>
</evidence>
<proteinExistence type="inferred from homology"/>
<dbReference type="CDD" id="cd03505">
    <property type="entry name" value="Delta9-FADS-like"/>
    <property type="match status" value="1"/>
</dbReference>
<dbReference type="InterPro" id="IPR005804">
    <property type="entry name" value="FA_desaturase_dom"/>
</dbReference>
<evidence type="ECO:0000256" key="11">
    <source>
        <dbReference type="ARBA" id="ARBA00023136"/>
    </source>
</evidence>
<reference evidence="17" key="1">
    <citation type="submission" date="2025-08" db="UniProtKB">
        <authorList>
            <consortium name="RefSeq"/>
        </authorList>
    </citation>
    <scope>IDENTIFICATION</scope>
    <source>
        <tissue evidence="17">Muscle</tissue>
    </source>
</reference>
<organism evidence="16 17">
    <name type="scientific">Limulus polyphemus</name>
    <name type="common">Atlantic horseshoe crab</name>
    <dbReference type="NCBI Taxonomy" id="6850"/>
    <lineage>
        <taxon>Eukaryota</taxon>
        <taxon>Metazoa</taxon>
        <taxon>Ecdysozoa</taxon>
        <taxon>Arthropoda</taxon>
        <taxon>Chelicerata</taxon>
        <taxon>Merostomata</taxon>
        <taxon>Xiphosura</taxon>
        <taxon>Limulidae</taxon>
        <taxon>Limulus</taxon>
    </lineage>
</organism>
<comment type="domain">
    <text evidence="13">The histidine box domains are involved in binding the catalytic metal ions.</text>
</comment>
<comment type="similarity">
    <text evidence="2 13">Belongs to the fatty acid desaturase type 1 family.</text>
</comment>
<evidence type="ECO:0000256" key="6">
    <source>
        <dbReference type="ARBA" id="ARBA00022832"/>
    </source>
</evidence>
<keyword evidence="7 14" id="KW-1133">Transmembrane helix</keyword>
<sequence>MAPKSGNNSPDTLNVPQKREKHRHLEIVWTNVWIFTVLHTAAFAGFILVLNRTWRPWVFGVVYSYCSGLGVTAGAHRLWCHRAYKAKLPLRILLMVFNCIACQNDIYEWSRDHRVHHKFTETDADPHNVNRGFFFAHMGWLMHKKHPDVREKGKTVDCSDILQDPVVRFQKRFYIPLVLLLTFYLPTMIPVWVWGEKVWFAFLTTGILRYVITLHCTWLVNSAAHYWGNRPYNRFMDARENKHVAWWALGEGFHNYHHAFPYDYSTSEYGWKLNITTMFIDFMAKLGQAYDLKTVPNDVIEKTRQKTGDGTLTFQ</sequence>
<keyword evidence="12 13" id="KW-0275">Fatty acid biosynthesis</keyword>
<evidence type="ECO:0000256" key="3">
    <source>
        <dbReference type="ARBA" id="ARBA00022516"/>
    </source>
</evidence>
<dbReference type="Proteomes" id="UP000694941">
    <property type="component" value="Unplaced"/>
</dbReference>
<dbReference type="PANTHER" id="PTHR11351:SF31">
    <property type="entry name" value="DESATURASE 1, ISOFORM A-RELATED"/>
    <property type="match status" value="1"/>
</dbReference>
<evidence type="ECO:0000256" key="2">
    <source>
        <dbReference type="ARBA" id="ARBA00009295"/>
    </source>
</evidence>
<keyword evidence="9" id="KW-0408">Iron</keyword>
<evidence type="ECO:0000256" key="5">
    <source>
        <dbReference type="ARBA" id="ARBA00022723"/>
    </source>
</evidence>